<dbReference type="InterPro" id="IPR040250">
    <property type="entry name" value="Nucleobindin"/>
</dbReference>
<dbReference type="InterPro" id="IPR002048">
    <property type="entry name" value="EF_hand_dom"/>
</dbReference>
<dbReference type="InterPro" id="IPR057576">
    <property type="entry name" value="NUCB1_N"/>
</dbReference>
<feature type="region of interest" description="Disordered" evidence="17">
    <location>
        <begin position="393"/>
        <end position="415"/>
    </location>
</feature>
<dbReference type="InterPro" id="IPR011992">
    <property type="entry name" value="EF-hand-dom_pair"/>
</dbReference>
<dbReference type="EMBL" id="JAIFRP010000006">
    <property type="protein sequence ID" value="KAK2588025.1"/>
    <property type="molecule type" value="Genomic_DNA"/>
</dbReference>
<keyword evidence="13" id="KW-0333">Golgi apparatus</keyword>
<keyword evidence="9" id="KW-0344">Guanine-nucleotide releasing factor</keyword>
<dbReference type="Gene3D" id="1.10.238.10">
    <property type="entry name" value="EF-hand"/>
    <property type="match status" value="1"/>
</dbReference>
<dbReference type="PROSITE" id="PS00018">
    <property type="entry name" value="EF_HAND_1"/>
    <property type="match status" value="1"/>
</dbReference>
<evidence type="ECO:0000259" key="19">
    <source>
        <dbReference type="PROSITE" id="PS50222"/>
    </source>
</evidence>
<evidence type="ECO:0000256" key="13">
    <source>
        <dbReference type="ARBA" id="ARBA00023034"/>
    </source>
</evidence>
<keyword evidence="16" id="KW-0175">Coiled coil</keyword>
<evidence type="ECO:0000256" key="10">
    <source>
        <dbReference type="ARBA" id="ARBA00022729"/>
    </source>
</evidence>
<evidence type="ECO:0000256" key="17">
    <source>
        <dbReference type="SAM" id="MobiDB-lite"/>
    </source>
</evidence>
<evidence type="ECO:0000256" key="3">
    <source>
        <dbReference type="ARBA" id="ARBA00004555"/>
    </source>
</evidence>
<keyword evidence="12" id="KW-0106">Calcium</keyword>
<keyword evidence="10 18" id="KW-0732">Signal</keyword>
<feature type="region of interest" description="Disordered" evidence="17">
    <location>
        <begin position="434"/>
        <end position="549"/>
    </location>
</feature>
<evidence type="ECO:0000256" key="9">
    <source>
        <dbReference type="ARBA" id="ARBA00022658"/>
    </source>
</evidence>
<evidence type="ECO:0000256" key="14">
    <source>
        <dbReference type="ARBA" id="ARBA00023125"/>
    </source>
</evidence>
<dbReference type="InterPro" id="IPR018247">
    <property type="entry name" value="EF_Hand_1_Ca_BS"/>
</dbReference>
<proteinExistence type="inferred from homology"/>
<dbReference type="GO" id="GO:0005509">
    <property type="term" value="F:calcium ion binding"/>
    <property type="evidence" value="ECO:0007669"/>
    <property type="project" value="InterPro"/>
</dbReference>
<protein>
    <recommendedName>
        <fullName evidence="19">EF-hand domain-containing protein</fullName>
    </recommendedName>
</protein>
<dbReference type="GO" id="GO:0005794">
    <property type="term" value="C:Golgi apparatus"/>
    <property type="evidence" value="ECO:0007669"/>
    <property type="project" value="UniProtKB-SubCell"/>
</dbReference>
<evidence type="ECO:0000256" key="12">
    <source>
        <dbReference type="ARBA" id="ARBA00022837"/>
    </source>
</evidence>
<accession>A0AAD9RYN6</accession>
<evidence type="ECO:0000256" key="6">
    <source>
        <dbReference type="ARBA" id="ARBA00022490"/>
    </source>
</evidence>
<keyword evidence="15" id="KW-0472">Membrane</keyword>
<name>A0AAD9RYN6_9HYME</name>
<dbReference type="GO" id="GO:0005793">
    <property type="term" value="C:endoplasmic reticulum-Golgi intermediate compartment"/>
    <property type="evidence" value="ECO:0007669"/>
    <property type="project" value="TreeGrafter"/>
</dbReference>
<feature type="compositionally biased region" description="Low complexity" evidence="17">
    <location>
        <begin position="434"/>
        <end position="522"/>
    </location>
</feature>
<comment type="similarity">
    <text evidence="5">Belongs to the nucleobindin family.</text>
</comment>
<evidence type="ECO:0000256" key="1">
    <source>
        <dbReference type="ARBA" id="ARBA00004170"/>
    </source>
</evidence>
<dbReference type="GO" id="GO:0070062">
    <property type="term" value="C:extracellular exosome"/>
    <property type="evidence" value="ECO:0007669"/>
    <property type="project" value="TreeGrafter"/>
</dbReference>
<dbReference type="PROSITE" id="PS50222">
    <property type="entry name" value="EF_HAND_2"/>
    <property type="match status" value="1"/>
</dbReference>
<evidence type="ECO:0000313" key="20">
    <source>
        <dbReference type="EMBL" id="KAK2588025.1"/>
    </source>
</evidence>
<evidence type="ECO:0000256" key="11">
    <source>
        <dbReference type="ARBA" id="ARBA00022737"/>
    </source>
</evidence>
<dbReference type="SMART" id="SM00054">
    <property type="entry name" value="EFh"/>
    <property type="match status" value="2"/>
</dbReference>
<evidence type="ECO:0000256" key="5">
    <source>
        <dbReference type="ARBA" id="ARBA00008063"/>
    </source>
</evidence>
<feature type="coiled-coil region" evidence="16">
    <location>
        <begin position="154"/>
        <end position="219"/>
    </location>
</feature>
<dbReference type="AlphaFoldDB" id="A0AAD9RYN6"/>
<dbReference type="SUPFAM" id="SSF47473">
    <property type="entry name" value="EF-hand"/>
    <property type="match status" value="1"/>
</dbReference>
<reference evidence="20" key="1">
    <citation type="submission" date="2021-08" db="EMBL/GenBank/DDBJ databases">
        <authorList>
            <person name="Misof B."/>
            <person name="Oliver O."/>
            <person name="Podsiadlowski L."/>
            <person name="Donath A."/>
            <person name="Peters R."/>
            <person name="Mayer C."/>
            <person name="Rust J."/>
            <person name="Gunkel S."/>
            <person name="Lesny P."/>
            <person name="Martin S."/>
            <person name="Oeyen J.P."/>
            <person name="Petersen M."/>
            <person name="Panagiotis P."/>
            <person name="Wilbrandt J."/>
            <person name="Tanja T."/>
        </authorList>
    </citation>
    <scope>NUCLEOTIDE SEQUENCE</scope>
    <source>
        <strain evidence="20">GBR_01_08_01A</strain>
        <tissue evidence="20">Thorax + abdomen</tissue>
    </source>
</reference>
<comment type="subcellular location">
    <subcellularLocation>
        <location evidence="2">Cytoplasm</location>
    </subcellularLocation>
    <subcellularLocation>
        <location evidence="3">Golgi apparatus</location>
    </subcellularLocation>
    <subcellularLocation>
        <location evidence="1">Membrane</location>
        <topology evidence="1">Peripheral membrane protein</topology>
    </subcellularLocation>
    <subcellularLocation>
        <location evidence="4">Secreted</location>
    </subcellularLocation>
</comment>
<evidence type="ECO:0000256" key="2">
    <source>
        <dbReference type="ARBA" id="ARBA00004496"/>
    </source>
</evidence>
<sequence>MLLSLCHRNVERKMYWFHSLILCSLLVQISVAPPVTKDKAEENAEQHEGKENDMEVMEYHRYLNEIISTLESDPDFREKLVKAAEHDIWTGKIANELKFVSHKVRTRLDELKRKELERLRHLAMKENQLNNGLDLEHLKIAQHLDHSNKHFFEIDDLKKLIAKTTADLAEADRRRREQFKEYEMQKKFEQEQKMNAMSNEEKQKYVQELQELREKHKKHDPLHHPGSKQQLEEVWEQQDHMDSQDFDLQKFFYLHDVDGNGVWDQNEVKALFLKDLSKLYPKGGPEEDLLEREEEMERMREHVFNEADLNKDGLISYQEFLELAKKPDFQQDPGWEALDEQQIYSQEEYEAFEKRRREEAQLHDMQFTGQHGNDLRHPQAGDNLVPPQQYQYQGQPIQQQQYHPQQIQVPQQHYQGGQFHGQEQLHPNQIHLEQQQHHNQQQPQHPNVQAQIPQQQHPNVQAQVPQQQHPNVQAQIPQQQQQQNAPNQIPQQHNTQNQIPQQQAVPNQTPQQQNAAGQNSQNHVTQEGQQPVQNSAHVQQNSIHSAGKV</sequence>
<keyword evidence="11" id="KW-0677">Repeat</keyword>
<dbReference type="PANTHER" id="PTHR19237:SF20">
    <property type="entry name" value="NUCLEOBINDIN 1"/>
    <property type="match status" value="1"/>
</dbReference>
<evidence type="ECO:0000256" key="8">
    <source>
        <dbReference type="ARBA" id="ARBA00022553"/>
    </source>
</evidence>
<reference evidence="20" key="2">
    <citation type="journal article" date="2023" name="Commun. Biol.">
        <title>Intrasexual cuticular hydrocarbon dimorphism in a wasp sheds light on hydrocarbon biosynthesis genes in Hymenoptera.</title>
        <authorList>
            <person name="Moris V.C."/>
            <person name="Podsiadlowski L."/>
            <person name="Martin S."/>
            <person name="Oeyen J.P."/>
            <person name="Donath A."/>
            <person name="Petersen M."/>
            <person name="Wilbrandt J."/>
            <person name="Misof B."/>
            <person name="Liedtke D."/>
            <person name="Thamm M."/>
            <person name="Scheiner R."/>
            <person name="Schmitt T."/>
            <person name="Niehuis O."/>
        </authorList>
    </citation>
    <scope>NUCLEOTIDE SEQUENCE</scope>
    <source>
        <strain evidence="20">GBR_01_08_01A</strain>
    </source>
</reference>
<keyword evidence="14" id="KW-0238">DNA-binding</keyword>
<feature type="domain" description="EF-hand" evidence="19">
    <location>
        <begin position="295"/>
        <end position="330"/>
    </location>
</feature>
<keyword evidence="7" id="KW-0964">Secreted</keyword>
<gene>
    <name evidence="20" type="ORF">KPH14_004099</name>
</gene>
<comment type="caution">
    <text evidence="20">The sequence shown here is derived from an EMBL/GenBank/DDBJ whole genome shotgun (WGS) entry which is preliminary data.</text>
</comment>
<dbReference type="Pfam" id="PF25434">
    <property type="entry name" value="NUCB1_N"/>
    <property type="match status" value="1"/>
</dbReference>
<dbReference type="GO" id="GO:0005085">
    <property type="term" value="F:guanyl-nucleotide exchange factor activity"/>
    <property type="evidence" value="ECO:0007669"/>
    <property type="project" value="UniProtKB-KW"/>
</dbReference>
<dbReference type="Proteomes" id="UP001258017">
    <property type="component" value="Unassembled WGS sequence"/>
</dbReference>
<evidence type="ECO:0000256" key="18">
    <source>
        <dbReference type="SAM" id="SignalP"/>
    </source>
</evidence>
<feature type="signal peptide" evidence="18">
    <location>
        <begin position="1"/>
        <end position="32"/>
    </location>
</feature>
<evidence type="ECO:0000256" key="16">
    <source>
        <dbReference type="SAM" id="Coils"/>
    </source>
</evidence>
<evidence type="ECO:0000256" key="7">
    <source>
        <dbReference type="ARBA" id="ARBA00022525"/>
    </source>
</evidence>
<dbReference type="Pfam" id="PF13499">
    <property type="entry name" value="EF-hand_7"/>
    <property type="match status" value="1"/>
</dbReference>
<organism evidence="20 21">
    <name type="scientific">Odynerus spinipes</name>
    <dbReference type="NCBI Taxonomy" id="1348599"/>
    <lineage>
        <taxon>Eukaryota</taxon>
        <taxon>Metazoa</taxon>
        <taxon>Ecdysozoa</taxon>
        <taxon>Arthropoda</taxon>
        <taxon>Hexapoda</taxon>
        <taxon>Insecta</taxon>
        <taxon>Pterygota</taxon>
        <taxon>Neoptera</taxon>
        <taxon>Endopterygota</taxon>
        <taxon>Hymenoptera</taxon>
        <taxon>Apocrita</taxon>
        <taxon>Aculeata</taxon>
        <taxon>Vespoidea</taxon>
        <taxon>Vespidae</taxon>
        <taxon>Eumeninae</taxon>
        <taxon>Odynerus</taxon>
    </lineage>
</organism>
<feature type="chain" id="PRO_5041913770" description="EF-hand domain-containing protein" evidence="18">
    <location>
        <begin position="33"/>
        <end position="549"/>
    </location>
</feature>
<evidence type="ECO:0000256" key="15">
    <source>
        <dbReference type="ARBA" id="ARBA00023136"/>
    </source>
</evidence>
<feature type="compositionally biased region" description="Polar residues" evidence="17">
    <location>
        <begin position="523"/>
        <end position="549"/>
    </location>
</feature>
<feature type="region of interest" description="Disordered" evidence="17">
    <location>
        <begin position="369"/>
        <end position="388"/>
    </location>
</feature>
<dbReference type="GO" id="GO:0016020">
    <property type="term" value="C:membrane"/>
    <property type="evidence" value="ECO:0007669"/>
    <property type="project" value="UniProtKB-SubCell"/>
</dbReference>
<keyword evidence="6" id="KW-0963">Cytoplasm</keyword>
<dbReference type="PANTHER" id="PTHR19237">
    <property type="entry name" value="NUCLEOBINDIN"/>
    <property type="match status" value="1"/>
</dbReference>
<keyword evidence="21" id="KW-1185">Reference proteome</keyword>
<evidence type="ECO:0000313" key="21">
    <source>
        <dbReference type="Proteomes" id="UP001258017"/>
    </source>
</evidence>
<dbReference type="GO" id="GO:0003677">
    <property type="term" value="F:DNA binding"/>
    <property type="evidence" value="ECO:0007669"/>
    <property type="project" value="UniProtKB-KW"/>
</dbReference>
<evidence type="ECO:0000256" key="4">
    <source>
        <dbReference type="ARBA" id="ARBA00004613"/>
    </source>
</evidence>
<keyword evidence="8" id="KW-0597">Phosphoprotein</keyword>